<dbReference type="AlphaFoldDB" id="A0A0W4ZS69"/>
<dbReference type="InterPro" id="IPR000387">
    <property type="entry name" value="Tyr_Pase_dom"/>
</dbReference>
<dbReference type="PANTHER" id="PTHR19134:SF449">
    <property type="entry name" value="TYROSINE-PROTEIN PHOSPHATASE 1"/>
    <property type="match status" value="1"/>
</dbReference>
<dbReference type="Proteomes" id="UP000053447">
    <property type="component" value="Unassembled WGS sequence"/>
</dbReference>
<organism evidence="4 5">
    <name type="scientific">Pneumocystis jirovecii (strain RU7)</name>
    <name type="common">Human pneumocystis pneumonia agent</name>
    <dbReference type="NCBI Taxonomy" id="1408657"/>
    <lineage>
        <taxon>Eukaryota</taxon>
        <taxon>Fungi</taxon>
        <taxon>Dikarya</taxon>
        <taxon>Ascomycota</taxon>
        <taxon>Taphrinomycotina</taxon>
        <taxon>Pneumocystomycetes</taxon>
        <taxon>Pneumocystaceae</taxon>
        <taxon>Pneumocystis</taxon>
    </lineage>
</organism>
<dbReference type="Pfam" id="PF00102">
    <property type="entry name" value="Y_phosphatase"/>
    <property type="match status" value="1"/>
</dbReference>
<dbReference type="InterPro" id="IPR000242">
    <property type="entry name" value="PTP_cat"/>
</dbReference>
<dbReference type="SMART" id="SM00194">
    <property type="entry name" value="PTPc"/>
    <property type="match status" value="1"/>
</dbReference>
<proteinExistence type="inferred from homology"/>
<dbReference type="SMART" id="SM00404">
    <property type="entry name" value="PTPc_motif"/>
    <property type="match status" value="1"/>
</dbReference>
<dbReference type="EMBL" id="LFWA01000005">
    <property type="protein sequence ID" value="KTW31239.1"/>
    <property type="molecule type" value="Genomic_DNA"/>
</dbReference>
<protein>
    <submittedName>
        <fullName evidence="4">Uncharacterized protein</fullName>
    </submittedName>
</protein>
<evidence type="ECO:0000259" key="2">
    <source>
        <dbReference type="PROSITE" id="PS50055"/>
    </source>
</evidence>
<dbReference type="InterPro" id="IPR003595">
    <property type="entry name" value="Tyr_Pase_cat"/>
</dbReference>
<dbReference type="PANTHER" id="PTHR19134">
    <property type="entry name" value="RECEPTOR-TYPE TYROSINE-PROTEIN PHOSPHATASE"/>
    <property type="match status" value="1"/>
</dbReference>
<dbReference type="RefSeq" id="XP_018230229.1">
    <property type="nucleotide sequence ID" value="XM_018373574.1"/>
</dbReference>
<dbReference type="GeneID" id="28939829"/>
<dbReference type="OrthoDB" id="10253954at2759"/>
<dbReference type="GO" id="GO:0004725">
    <property type="term" value="F:protein tyrosine phosphatase activity"/>
    <property type="evidence" value="ECO:0007669"/>
    <property type="project" value="EnsemblFungi"/>
</dbReference>
<dbReference type="CDD" id="cd18533">
    <property type="entry name" value="PTP_fungal"/>
    <property type="match status" value="1"/>
</dbReference>
<evidence type="ECO:0000313" key="4">
    <source>
        <dbReference type="EMBL" id="KTW31239.1"/>
    </source>
</evidence>
<dbReference type="Gene3D" id="3.90.190.10">
    <property type="entry name" value="Protein tyrosine phosphatase superfamily"/>
    <property type="match status" value="1"/>
</dbReference>
<dbReference type="VEuPathDB" id="FungiDB:T551_01311"/>
<dbReference type="PRINTS" id="PR00700">
    <property type="entry name" value="PRTYPHPHTASE"/>
</dbReference>
<feature type="domain" description="Tyrosine specific protein phosphatases" evidence="3">
    <location>
        <begin position="209"/>
        <end position="287"/>
    </location>
</feature>
<evidence type="ECO:0000259" key="3">
    <source>
        <dbReference type="PROSITE" id="PS50056"/>
    </source>
</evidence>
<evidence type="ECO:0000256" key="1">
    <source>
        <dbReference type="ARBA" id="ARBA00009649"/>
    </source>
</evidence>
<dbReference type="STRING" id="1408657.A0A0W4ZS69"/>
<gene>
    <name evidence="4" type="ORF">T551_01311</name>
</gene>
<dbReference type="GO" id="GO:0001403">
    <property type="term" value="P:invasive growth in response to glucose limitation"/>
    <property type="evidence" value="ECO:0007669"/>
    <property type="project" value="EnsemblFungi"/>
</dbReference>
<dbReference type="eggNOG" id="KOG0789">
    <property type="taxonomic scope" value="Eukaryota"/>
</dbReference>
<name>A0A0W4ZS69_PNEJ7</name>
<comment type="similarity">
    <text evidence="1">Belongs to the protein-tyrosine phosphatase family. Non-receptor class subfamily.</text>
</comment>
<reference evidence="5" key="1">
    <citation type="journal article" date="2016" name="Nat. Commun.">
        <title>Genome analysis of three Pneumocystis species reveals adaptation mechanisms to life exclusively in mammalian hosts.</title>
        <authorList>
            <person name="Ma L."/>
            <person name="Chen Z."/>
            <person name="Huang D.W."/>
            <person name="Kutty G."/>
            <person name="Ishihara M."/>
            <person name="Wang H."/>
            <person name="Abouelleil A."/>
            <person name="Bishop L."/>
            <person name="Davey E."/>
            <person name="Deng R."/>
            <person name="Deng X."/>
            <person name="Fan L."/>
            <person name="Fantoni G."/>
            <person name="Fitzgerald M."/>
            <person name="Gogineni E."/>
            <person name="Goldberg J.M."/>
            <person name="Handley G."/>
            <person name="Hu X."/>
            <person name="Huber C."/>
            <person name="Jiao X."/>
            <person name="Jones K."/>
            <person name="Levin J.Z."/>
            <person name="Liu Y."/>
            <person name="Macdonald P."/>
            <person name="Melnikov A."/>
            <person name="Raley C."/>
            <person name="Sassi M."/>
            <person name="Sherman B.T."/>
            <person name="Song X."/>
            <person name="Sykes S."/>
            <person name="Tran B."/>
            <person name="Walsh L."/>
            <person name="Xia Y."/>
            <person name="Yang J."/>
            <person name="Young S."/>
            <person name="Zeng Q."/>
            <person name="Zheng X."/>
            <person name="Stephens R."/>
            <person name="Nusbaum C."/>
            <person name="Birren B.W."/>
            <person name="Azadi P."/>
            <person name="Lempicki R.A."/>
            <person name="Cuomo C.A."/>
            <person name="Kovacs J.A."/>
        </authorList>
    </citation>
    <scope>NUCLEOTIDE SEQUENCE [LARGE SCALE GENOMIC DNA]</scope>
    <source>
        <strain evidence="5">RU7</strain>
    </source>
</reference>
<evidence type="ECO:0000313" key="5">
    <source>
        <dbReference type="Proteomes" id="UP000053447"/>
    </source>
</evidence>
<comment type="caution">
    <text evidence="4">The sequence shown here is derived from an EMBL/GenBank/DDBJ whole genome shotgun (WGS) entry which is preliminary data.</text>
</comment>
<dbReference type="InterPro" id="IPR050348">
    <property type="entry name" value="Protein-Tyr_Phosphatase"/>
</dbReference>
<dbReference type="PROSITE" id="PS50056">
    <property type="entry name" value="TYR_PHOSPHATASE_2"/>
    <property type="match status" value="1"/>
</dbReference>
<accession>A0A0W4ZS69</accession>
<dbReference type="InterPro" id="IPR029021">
    <property type="entry name" value="Prot-tyrosine_phosphatase-like"/>
</dbReference>
<dbReference type="GO" id="GO:0007124">
    <property type="term" value="P:pseudohyphal growth"/>
    <property type="evidence" value="ECO:0007669"/>
    <property type="project" value="EnsemblFungi"/>
</dbReference>
<dbReference type="PROSITE" id="PS50055">
    <property type="entry name" value="TYR_PHOSPHATASE_PTP"/>
    <property type="match status" value="1"/>
</dbReference>
<dbReference type="PROSITE" id="PS00383">
    <property type="entry name" value="TYR_PHOSPHATASE_1"/>
    <property type="match status" value="1"/>
</dbReference>
<keyword evidence="5" id="KW-1185">Reference proteome</keyword>
<sequence length="311" mass="36529">METSITTSFNLSYEALREKFARLQLLEKQRKKTSLTPSSPWSIMDSQETRNLSRNRYYDIVPYDKCRVKLVDQENDYINASYVFLPNGQKYIAAQGPLQSTISHFWSMIWHELDNNGIILMLTKAEEQGIEKCAKYWPEEKQEALIITEVSLKVEFVEVKYEEKTESIIRHLRLSKLGENKSELVKHIFHVYFGNWPDHSVPQDLQPIMDLISLITNIRKKKDDIILVHCSAGCGRTGTFIVLDYLISTLSEFKNDSSKKNHIFDDDKDPIFDVINHIREQRMVMVQVLLIQYIILQYLYTTELFTIRTYL</sequence>
<dbReference type="SUPFAM" id="SSF52799">
    <property type="entry name" value="(Phosphotyrosine protein) phosphatases II"/>
    <property type="match status" value="1"/>
</dbReference>
<feature type="domain" description="Tyrosine-protein phosphatase" evidence="2">
    <location>
        <begin position="16"/>
        <end position="296"/>
    </location>
</feature>
<dbReference type="InterPro" id="IPR016130">
    <property type="entry name" value="Tyr_Pase_AS"/>
</dbReference>